<evidence type="ECO:0000256" key="3">
    <source>
        <dbReference type="ARBA" id="ARBA00022723"/>
    </source>
</evidence>
<keyword evidence="1" id="KW-0813">Transport</keyword>
<dbReference type="Pfam" id="PF13534">
    <property type="entry name" value="Fer4_17"/>
    <property type="match status" value="1"/>
</dbReference>
<dbReference type="Proteomes" id="UP000886741">
    <property type="component" value="Unassembled WGS sequence"/>
</dbReference>
<dbReference type="PROSITE" id="PS51379">
    <property type="entry name" value="4FE4S_FER_2"/>
    <property type="match status" value="1"/>
</dbReference>
<dbReference type="GO" id="GO:0009055">
    <property type="term" value="F:electron transfer activity"/>
    <property type="evidence" value="ECO:0007669"/>
    <property type="project" value="InterPro"/>
</dbReference>
<dbReference type="PANTHER" id="PTHR43034">
    <property type="entry name" value="ION-TRANSLOCATING OXIDOREDUCTASE COMPLEX SUBUNIT C"/>
    <property type="match status" value="1"/>
</dbReference>
<comment type="caution">
    <text evidence="9">The sequence shown here is derived from an EMBL/GenBank/DDBJ whole genome shotgun (WGS) entry which is preliminary data.</text>
</comment>
<dbReference type="Pfam" id="PF13375">
    <property type="entry name" value="RnfC_N"/>
    <property type="match status" value="1"/>
</dbReference>
<reference evidence="9" key="1">
    <citation type="submission" date="2020-10" db="EMBL/GenBank/DDBJ databases">
        <authorList>
            <person name="Gilroy R."/>
        </authorList>
    </citation>
    <scope>NUCLEOTIDE SEQUENCE</scope>
    <source>
        <strain evidence="9">ChiBcec16-1751</strain>
    </source>
</reference>
<evidence type="ECO:0000256" key="7">
    <source>
        <dbReference type="ARBA" id="ARBA00023014"/>
    </source>
</evidence>
<dbReference type="SUPFAM" id="SSF142019">
    <property type="entry name" value="Nqo1 FMN-binding domain-like"/>
    <property type="match status" value="1"/>
</dbReference>
<proteinExistence type="predicted"/>
<name>A0A9D1JUC5_9FIRM</name>
<evidence type="ECO:0000313" key="9">
    <source>
        <dbReference type="EMBL" id="HIS65094.1"/>
    </source>
</evidence>
<dbReference type="GO" id="GO:0051539">
    <property type="term" value="F:4 iron, 4 sulfur cluster binding"/>
    <property type="evidence" value="ECO:0007669"/>
    <property type="project" value="UniProtKB-KW"/>
</dbReference>
<dbReference type="Gene3D" id="1.10.1060.10">
    <property type="entry name" value="Alpha-helical ferredoxin"/>
    <property type="match status" value="1"/>
</dbReference>
<dbReference type="Gene3D" id="3.40.50.11540">
    <property type="entry name" value="NADH-ubiquinone oxidoreductase 51kDa subunit"/>
    <property type="match status" value="1"/>
</dbReference>
<keyword evidence="2" id="KW-0004">4Fe-4S</keyword>
<dbReference type="AlphaFoldDB" id="A0A9D1JUC5"/>
<feature type="domain" description="4Fe-4S ferredoxin-type" evidence="8">
    <location>
        <begin position="246"/>
        <end position="276"/>
    </location>
</feature>
<keyword evidence="6" id="KW-0408">Iron</keyword>
<accession>A0A9D1JUC5</accession>
<dbReference type="EMBL" id="DVJJ01000106">
    <property type="protein sequence ID" value="HIS65094.1"/>
    <property type="molecule type" value="Genomic_DNA"/>
</dbReference>
<gene>
    <name evidence="9" type="ORF">IAA83_06970</name>
</gene>
<dbReference type="InterPro" id="IPR010208">
    <property type="entry name" value="Ion_transpt_RnfC/RsxC"/>
</dbReference>
<dbReference type="InterPro" id="IPR017896">
    <property type="entry name" value="4Fe4S_Fe-S-bd"/>
</dbReference>
<evidence type="ECO:0000256" key="1">
    <source>
        <dbReference type="ARBA" id="ARBA00022448"/>
    </source>
</evidence>
<dbReference type="SUPFAM" id="SSF51230">
    <property type="entry name" value="Single hybrid motif"/>
    <property type="match status" value="1"/>
</dbReference>
<dbReference type="InterPro" id="IPR017054">
    <property type="entry name" value="PduS"/>
</dbReference>
<dbReference type="InterPro" id="IPR011538">
    <property type="entry name" value="Nuo51_FMN-bd"/>
</dbReference>
<organism evidence="9 10">
    <name type="scientific">Candidatus Avoscillospira avistercoris</name>
    <dbReference type="NCBI Taxonomy" id="2840707"/>
    <lineage>
        <taxon>Bacteria</taxon>
        <taxon>Bacillati</taxon>
        <taxon>Bacillota</taxon>
        <taxon>Clostridia</taxon>
        <taxon>Eubacteriales</taxon>
        <taxon>Oscillospiraceae</taxon>
        <taxon>Oscillospiraceae incertae sedis</taxon>
        <taxon>Candidatus Avoscillospira</taxon>
    </lineage>
</organism>
<dbReference type="SUPFAM" id="SSF142984">
    <property type="entry name" value="Nqo1 middle domain-like"/>
    <property type="match status" value="1"/>
</dbReference>
<sequence length="452" mass="49042">MEFLEKIQQAGVVGAGGAGFPTHVKLKAKARWLILNAAECEPLIETDKFLCRNFADRIVAAAVVTAAHLGAEHTVIAIKGKYEAEIRALQAAIDAAGQPIEICKMSTFYPAGDEQTMVQWVTGRSVPERGLPLDVEAVVDNVGTMLTIYDAITEGSGASMKYLSVVGEVPHPVMVHAPIGTPITQCIAAAKPLLEKYAVIVGGPMMGKVLADPQQIEQAVVTKTTGNLLVLPREHYLITRAGRPMERLALQAKTACIQCRMCTDLCPRFQIGHDVQPHLVMRNLYREQLTDDATEWVRAFGSAANCCSCGICEMFACPMGLSPRKVNEYIKGRMRERGIQVPRNQQPEARDSLNLRRVPTERLIARLDLSRYDGLHASDDCLEIHPDRLFVPFSQHIGKPAQPVCKVGDTVQKGQLVAAAAADGLSANIHCGVHGVVTELTDGGIWIAAKEG</sequence>
<evidence type="ECO:0000256" key="6">
    <source>
        <dbReference type="ARBA" id="ARBA00023004"/>
    </source>
</evidence>
<dbReference type="PIRSF" id="PIRSF036408">
    <property type="entry name" value="PduS_prd"/>
    <property type="match status" value="1"/>
</dbReference>
<dbReference type="SUPFAM" id="SSF46548">
    <property type="entry name" value="alpha-helical ferredoxin"/>
    <property type="match status" value="1"/>
</dbReference>
<dbReference type="InterPro" id="IPR026902">
    <property type="entry name" value="RnfC_N"/>
</dbReference>
<dbReference type="InterPro" id="IPR037225">
    <property type="entry name" value="Nuo51_FMN-bd_sf"/>
</dbReference>
<dbReference type="InterPro" id="IPR017900">
    <property type="entry name" value="4Fe4S_Fe_S_CS"/>
</dbReference>
<dbReference type="PANTHER" id="PTHR43034:SF2">
    <property type="entry name" value="ION-TRANSLOCATING OXIDOREDUCTASE COMPLEX SUBUNIT C"/>
    <property type="match status" value="1"/>
</dbReference>
<keyword evidence="4" id="KW-0677">Repeat</keyword>
<dbReference type="InterPro" id="IPR009051">
    <property type="entry name" value="Helical_ferredxn"/>
</dbReference>
<evidence type="ECO:0000256" key="2">
    <source>
        <dbReference type="ARBA" id="ARBA00022485"/>
    </source>
</evidence>
<dbReference type="InterPro" id="IPR011053">
    <property type="entry name" value="Single_hybrid_motif"/>
</dbReference>
<evidence type="ECO:0000313" key="10">
    <source>
        <dbReference type="Proteomes" id="UP000886741"/>
    </source>
</evidence>
<dbReference type="GO" id="GO:0016020">
    <property type="term" value="C:membrane"/>
    <property type="evidence" value="ECO:0007669"/>
    <property type="project" value="InterPro"/>
</dbReference>
<evidence type="ECO:0000256" key="5">
    <source>
        <dbReference type="ARBA" id="ARBA00022982"/>
    </source>
</evidence>
<keyword evidence="3" id="KW-0479">Metal-binding</keyword>
<dbReference type="PROSITE" id="PS00198">
    <property type="entry name" value="4FE4S_FER_1"/>
    <property type="match status" value="1"/>
</dbReference>
<keyword evidence="7" id="KW-0411">Iron-sulfur</keyword>
<protein>
    <submittedName>
        <fullName evidence="9">4Fe-4S dicluster domain-containing protein</fullName>
    </submittedName>
</protein>
<evidence type="ECO:0000256" key="4">
    <source>
        <dbReference type="ARBA" id="ARBA00022737"/>
    </source>
</evidence>
<dbReference type="Pfam" id="PF01512">
    <property type="entry name" value="Complex1_51K"/>
    <property type="match status" value="1"/>
</dbReference>
<dbReference type="GO" id="GO:0046872">
    <property type="term" value="F:metal ion binding"/>
    <property type="evidence" value="ECO:0007669"/>
    <property type="project" value="UniProtKB-KW"/>
</dbReference>
<keyword evidence="5" id="KW-0249">Electron transport</keyword>
<reference evidence="9" key="2">
    <citation type="journal article" date="2021" name="PeerJ">
        <title>Extensive microbial diversity within the chicken gut microbiome revealed by metagenomics and culture.</title>
        <authorList>
            <person name="Gilroy R."/>
            <person name="Ravi A."/>
            <person name="Getino M."/>
            <person name="Pursley I."/>
            <person name="Horton D.L."/>
            <person name="Alikhan N.F."/>
            <person name="Baker D."/>
            <person name="Gharbi K."/>
            <person name="Hall N."/>
            <person name="Watson M."/>
            <person name="Adriaenssens E.M."/>
            <person name="Foster-Nyarko E."/>
            <person name="Jarju S."/>
            <person name="Secka A."/>
            <person name="Antonio M."/>
            <person name="Oren A."/>
            <person name="Chaudhuri R.R."/>
            <person name="La Ragione R."/>
            <person name="Hildebrand F."/>
            <person name="Pallen M.J."/>
        </authorList>
    </citation>
    <scope>NUCLEOTIDE SEQUENCE</scope>
    <source>
        <strain evidence="9">ChiBcec16-1751</strain>
    </source>
</reference>
<evidence type="ECO:0000259" key="8">
    <source>
        <dbReference type="PROSITE" id="PS51379"/>
    </source>
</evidence>